<evidence type="ECO:0000313" key="2">
    <source>
        <dbReference type="EMBL" id="MBC2867896.1"/>
    </source>
</evidence>
<reference evidence="2 3" key="1">
    <citation type="submission" date="2020-08" db="EMBL/GenBank/DDBJ databases">
        <title>Whole-Genome Sequence of French Clinical Streptomyces mexicanus Strain Q0842.</title>
        <authorList>
            <person name="Boxberger M."/>
            <person name="La Scola B."/>
        </authorList>
    </citation>
    <scope>NUCLEOTIDE SEQUENCE [LARGE SCALE GENOMIC DNA]</scope>
    <source>
        <strain evidence="2 3">Marseille-Q0842</strain>
    </source>
</reference>
<gene>
    <name evidence="2" type="ORF">H1R13_23945</name>
</gene>
<dbReference type="InterPro" id="IPR002645">
    <property type="entry name" value="STAS_dom"/>
</dbReference>
<dbReference type="Gene3D" id="3.30.750.24">
    <property type="entry name" value="STAS domain"/>
    <property type="match status" value="1"/>
</dbReference>
<feature type="domain" description="STAS" evidence="1">
    <location>
        <begin position="10"/>
        <end position="84"/>
    </location>
</feature>
<dbReference type="InterPro" id="IPR036513">
    <property type="entry name" value="STAS_dom_sf"/>
</dbReference>
<dbReference type="Proteomes" id="UP000517694">
    <property type="component" value="Unassembled WGS sequence"/>
</dbReference>
<comment type="caution">
    <text evidence="2">The sequence shown here is derived from an EMBL/GenBank/DDBJ whole genome shotgun (WGS) entry which is preliminary data.</text>
</comment>
<dbReference type="InterPro" id="IPR058548">
    <property type="entry name" value="MlaB-like_STAS"/>
</dbReference>
<organism evidence="2 3">
    <name type="scientific">Streptomyces mexicanus</name>
    <dbReference type="NCBI Taxonomy" id="178566"/>
    <lineage>
        <taxon>Bacteria</taxon>
        <taxon>Bacillati</taxon>
        <taxon>Actinomycetota</taxon>
        <taxon>Actinomycetes</taxon>
        <taxon>Kitasatosporales</taxon>
        <taxon>Streptomycetaceae</taxon>
        <taxon>Streptomyces</taxon>
    </lineage>
</organism>
<evidence type="ECO:0000259" key="1">
    <source>
        <dbReference type="PROSITE" id="PS50801"/>
    </source>
</evidence>
<accession>A0A7X1LU06</accession>
<dbReference type="EMBL" id="JACMHY010000010">
    <property type="protein sequence ID" value="MBC2867896.1"/>
    <property type="molecule type" value="Genomic_DNA"/>
</dbReference>
<sequence>MSPLPRRAGLRAAGEVDLVTRATWTRALEHAVDEGEDVFHLELAALTFVDVAGAGVLAETVRRLPPGRRIVLHQPPSALSRILQMFWPGLPGIEVSPS</sequence>
<dbReference type="Pfam" id="PF13466">
    <property type="entry name" value="STAS_2"/>
    <property type="match status" value="1"/>
</dbReference>
<protein>
    <submittedName>
        <fullName evidence="2">STAS domain-containing protein</fullName>
    </submittedName>
</protein>
<keyword evidence="3" id="KW-1185">Reference proteome</keyword>
<proteinExistence type="predicted"/>
<dbReference type="SUPFAM" id="SSF52091">
    <property type="entry name" value="SpoIIaa-like"/>
    <property type="match status" value="1"/>
</dbReference>
<dbReference type="AlphaFoldDB" id="A0A7X1LU06"/>
<dbReference type="CDD" id="cd07043">
    <property type="entry name" value="STAS_anti-anti-sigma_factors"/>
    <property type="match status" value="1"/>
</dbReference>
<name>A0A7X1LU06_9ACTN</name>
<dbReference type="PROSITE" id="PS50801">
    <property type="entry name" value="STAS"/>
    <property type="match status" value="1"/>
</dbReference>
<evidence type="ECO:0000313" key="3">
    <source>
        <dbReference type="Proteomes" id="UP000517694"/>
    </source>
</evidence>